<organism evidence="1 2">
    <name type="scientific">Pyropia yezoensis</name>
    <name type="common">Susabi-nori</name>
    <name type="synonym">Porphyra yezoensis</name>
    <dbReference type="NCBI Taxonomy" id="2788"/>
    <lineage>
        <taxon>Eukaryota</taxon>
        <taxon>Rhodophyta</taxon>
        <taxon>Bangiophyceae</taxon>
        <taxon>Bangiales</taxon>
        <taxon>Bangiaceae</taxon>
        <taxon>Pyropia</taxon>
    </lineage>
</organism>
<comment type="caution">
    <text evidence="1">The sequence shown here is derived from an EMBL/GenBank/DDBJ whole genome shotgun (WGS) entry which is preliminary data.</text>
</comment>
<proteinExistence type="predicted"/>
<evidence type="ECO:0000313" key="2">
    <source>
        <dbReference type="Proteomes" id="UP000798662"/>
    </source>
</evidence>
<dbReference type="EMBL" id="CM020619">
    <property type="protein sequence ID" value="KAK1862816.1"/>
    <property type="molecule type" value="Genomic_DNA"/>
</dbReference>
<keyword evidence="2" id="KW-1185">Reference proteome</keyword>
<dbReference type="Proteomes" id="UP000798662">
    <property type="component" value="Chromosome 2"/>
</dbReference>
<protein>
    <submittedName>
        <fullName evidence="1">Uncharacterized protein</fullName>
    </submittedName>
</protein>
<reference evidence="1" key="1">
    <citation type="submission" date="2019-11" db="EMBL/GenBank/DDBJ databases">
        <title>Nori genome reveals adaptations in red seaweeds to the harsh intertidal environment.</title>
        <authorList>
            <person name="Wang D."/>
            <person name="Mao Y."/>
        </authorList>
    </citation>
    <scope>NUCLEOTIDE SEQUENCE</scope>
    <source>
        <tissue evidence="1">Gametophyte</tissue>
    </source>
</reference>
<accession>A0ACC3BXQ9</accession>
<sequence length="723" mass="74891">MSPRLPWAAALASGLAAAAAAAAPTAAASLLTPAVAAQQEPVAPDGVAAVADAVLRAMDRTVEPCTDFFRYACGGWDDRTPLPADRDTVGRSIPAMIDRTAAWLAASLQPGGALADARPGVLFRTCVAAAADGAAAPPPATLADLAPALLRNGTTGSTPAPSLGAIMAALGQQHASGVGGDVLWGLAVEPVFETGGRIIKLRPPKSPTGSRGVNRTGTPVGDARRALATDALAFACRAGWAANCTSEGVPPDDLIDAALGLERQLAAVPVGEAMARMSLANAPALATYLAAADVKIPEELMVLHVTYFEALFKFLDDPASRAIVPAYFAYAVTVDLAKRDLLGADMTASWMAFLSVRDPDLFSERPSVEERCTQRAVRGLPDEVARAWVAANVAPADTAAMAAIFNDTRAAAAEAVAATSWLDGPSKAAALRKINDAEIRNGGDPVYDPYSDVSVVATGGGAYADNVLAVSAASWRRVIAPLTSAAAAARWRRPAFAFDASYFLLANRVTMTSAVQQWPLLPPAAATGVPAALAYGGAGYVAGHEFGHSLDNTGILFNSSGKLVPLTILSPASSVAFSNRTNCLVDQYSAYTVEQLGDSPPVRVNGAITLGENMADAFGVRVAADALKAALRSRLATKTVAASNPVLAKEFTDEQLYWVAVAQTWCIKRSDANLRRKVEDGPHSPEPFRVLGPASQSAAFASAFECPVGSPYRPKQTCTIYGA</sequence>
<gene>
    <name evidence="1" type="ORF">I4F81_005383</name>
</gene>
<name>A0ACC3BXQ9_PYRYE</name>
<evidence type="ECO:0000313" key="1">
    <source>
        <dbReference type="EMBL" id="KAK1862816.1"/>
    </source>
</evidence>